<accession>A0A0A9GAH8</accession>
<feature type="compositionally biased region" description="Polar residues" evidence="1">
    <location>
        <begin position="20"/>
        <end position="42"/>
    </location>
</feature>
<organism evidence="2">
    <name type="scientific">Arundo donax</name>
    <name type="common">Giant reed</name>
    <name type="synonym">Donax arundinaceus</name>
    <dbReference type="NCBI Taxonomy" id="35708"/>
    <lineage>
        <taxon>Eukaryota</taxon>
        <taxon>Viridiplantae</taxon>
        <taxon>Streptophyta</taxon>
        <taxon>Embryophyta</taxon>
        <taxon>Tracheophyta</taxon>
        <taxon>Spermatophyta</taxon>
        <taxon>Magnoliopsida</taxon>
        <taxon>Liliopsida</taxon>
        <taxon>Poales</taxon>
        <taxon>Poaceae</taxon>
        <taxon>PACMAD clade</taxon>
        <taxon>Arundinoideae</taxon>
        <taxon>Arundineae</taxon>
        <taxon>Arundo</taxon>
    </lineage>
</organism>
<reference evidence="2" key="2">
    <citation type="journal article" date="2015" name="Data Brief">
        <title>Shoot transcriptome of the giant reed, Arundo donax.</title>
        <authorList>
            <person name="Barrero R.A."/>
            <person name="Guerrero F.D."/>
            <person name="Moolhuijzen P."/>
            <person name="Goolsby J.A."/>
            <person name="Tidwell J."/>
            <person name="Bellgard S.E."/>
            <person name="Bellgard M.I."/>
        </authorList>
    </citation>
    <scope>NUCLEOTIDE SEQUENCE</scope>
    <source>
        <tissue evidence="2">Shoot tissue taken approximately 20 cm above the soil surface</tissue>
    </source>
</reference>
<proteinExistence type="predicted"/>
<feature type="region of interest" description="Disordered" evidence="1">
    <location>
        <begin position="1"/>
        <end position="47"/>
    </location>
</feature>
<sequence>MNCTSPPVMKPINRFPPPTTLSITSAKNGRRNGQQMHAASETSPDRHSFQCRSRCRCHGEDASFSSSVICHELVHMCPHGIMSFVAN</sequence>
<dbReference type="AlphaFoldDB" id="A0A0A9GAH8"/>
<protein>
    <submittedName>
        <fullName evidence="2">Uncharacterized protein</fullName>
    </submittedName>
</protein>
<evidence type="ECO:0000313" key="2">
    <source>
        <dbReference type="EMBL" id="JAE22075.1"/>
    </source>
</evidence>
<evidence type="ECO:0000256" key="1">
    <source>
        <dbReference type="SAM" id="MobiDB-lite"/>
    </source>
</evidence>
<name>A0A0A9GAH8_ARUDO</name>
<dbReference type="EMBL" id="GBRH01175821">
    <property type="protein sequence ID" value="JAE22075.1"/>
    <property type="molecule type" value="Transcribed_RNA"/>
</dbReference>
<reference evidence="2" key="1">
    <citation type="submission" date="2014-09" db="EMBL/GenBank/DDBJ databases">
        <authorList>
            <person name="Magalhaes I.L.F."/>
            <person name="Oliveira U."/>
            <person name="Santos F.R."/>
            <person name="Vidigal T.H.D.A."/>
            <person name="Brescovit A.D."/>
            <person name="Santos A.J."/>
        </authorList>
    </citation>
    <scope>NUCLEOTIDE SEQUENCE</scope>
    <source>
        <tissue evidence="2">Shoot tissue taken approximately 20 cm above the soil surface</tissue>
    </source>
</reference>